<reference evidence="1" key="1">
    <citation type="submission" date="2017-04" db="EMBL/GenBank/DDBJ databases">
        <authorList>
            <person name="Varghese N."/>
            <person name="Submissions S."/>
        </authorList>
    </citation>
    <scope>NUCLEOTIDE SEQUENCE</scope>
    <source>
        <strain evidence="1">WTE2008</strain>
    </source>
</reference>
<sequence>MLKELMDMLRGSTRTLTENGAVTLRTSGSDCVDLFGTIGALRRASDQDIIFRFALAYDEDPDLAMKMLFYCRDVRGGLGERRVFRTILRHLADVHPESVRKNLRLVSEYGRWDDLTVLLGTKCEKDALAVIREQLKKDLAALENGEEVSLLGKWLPSVNTSNKEACRMGKRIAKALGMTEEQYRKTLVKLRAKIKIIENNLREKDYTFDYAAQPAWALLKYRFAFRNHDRERYAAFLASVERGEATMHTGTLYPYDIVRKALDFRGTAFDRKALDVTWNALEDFAPEGNALCVIDGSGSMYSCGNPVPATVALSLGIYFAERNRGEFHNRFITFSRTPQLVTIDGKDIVDKVRYCRLFNEVSTTNIRKVFDLILDTAVKYRIPQSEMPETLYIISDMEFDRCAEDSSLTNFEYAKQQFEAHGYNLPKVVFWNVQSRNMQQPVRMNEQGVALVSGCTPRTFEMVTGGNYNPATVMLRILCSERYAPVCA</sequence>
<dbReference type="Proteomes" id="UP000192328">
    <property type="component" value="Unassembled WGS sequence"/>
</dbReference>
<gene>
    <name evidence="1" type="ORF">SAMN06297397_1588</name>
</gene>
<proteinExistence type="predicted"/>
<evidence type="ECO:0000313" key="1">
    <source>
        <dbReference type="EMBL" id="SMC58887.1"/>
    </source>
</evidence>
<name>A0AC61PL80_9FIRM</name>
<organism evidence="1 2">
    <name type="scientific">Aristaeella lactis</name>
    <dbReference type="NCBI Taxonomy" id="3046383"/>
    <lineage>
        <taxon>Bacteria</taxon>
        <taxon>Bacillati</taxon>
        <taxon>Bacillota</taxon>
        <taxon>Clostridia</taxon>
        <taxon>Eubacteriales</taxon>
        <taxon>Aristaeellaceae</taxon>
        <taxon>Aristaeella</taxon>
    </lineage>
</organism>
<evidence type="ECO:0000313" key="2">
    <source>
        <dbReference type="Proteomes" id="UP000192328"/>
    </source>
</evidence>
<dbReference type="EMBL" id="FWXZ01000002">
    <property type="protein sequence ID" value="SMC58887.1"/>
    <property type="molecule type" value="Genomic_DNA"/>
</dbReference>
<comment type="caution">
    <text evidence="1">The sequence shown here is derived from an EMBL/GenBank/DDBJ whole genome shotgun (WGS) entry which is preliminary data.</text>
</comment>
<accession>A0AC61PL80</accession>
<keyword evidence="2" id="KW-1185">Reference proteome</keyword>
<protein>
    <submittedName>
        <fullName evidence="1">Uncharacterized protein</fullName>
    </submittedName>
</protein>